<organism evidence="6">
    <name type="scientific">Moorella thermoacetica Y72</name>
    <dbReference type="NCBI Taxonomy" id="1325331"/>
    <lineage>
        <taxon>Bacteria</taxon>
        <taxon>Bacillati</taxon>
        <taxon>Bacillota</taxon>
        <taxon>Clostridia</taxon>
        <taxon>Neomoorellales</taxon>
        <taxon>Neomoorellaceae</taxon>
        <taxon>Neomoorella</taxon>
    </lineage>
</organism>
<evidence type="ECO:0000313" key="6">
    <source>
        <dbReference type="EMBL" id="GAF26338.1"/>
    </source>
</evidence>
<dbReference type="EC" id="2.7.11.32" evidence="5"/>
<dbReference type="PANTHER" id="PTHR31756:SF3">
    <property type="entry name" value="PYRUVATE, PHOSPHATE DIKINASE REGULATORY PROTEIN 1, CHLOROPLASTIC"/>
    <property type="match status" value="1"/>
</dbReference>
<keyword evidence="3 5" id="KW-0547">Nucleotide-binding</keyword>
<reference evidence="6" key="1">
    <citation type="journal article" date="2014" name="Gene">
        <title>Genome-guided analysis of transformation efficiency and carbon dioxide assimilation by Moorella thermoacetica Y72.</title>
        <authorList>
            <person name="Tsukahara K."/>
            <person name="Kita A."/>
            <person name="Nakashimada Y."/>
            <person name="Hoshino T."/>
            <person name="Murakami K."/>
        </authorList>
    </citation>
    <scope>NUCLEOTIDE SEQUENCE [LARGE SCALE GENOMIC DNA]</scope>
    <source>
        <strain evidence="6">Y72</strain>
    </source>
</reference>
<dbReference type="EMBL" id="DF238840">
    <property type="protein sequence ID" value="GAF26338.1"/>
    <property type="molecule type" value="Genomic_DNA"/>
</dbReference>
<dbReference type="PANTHER" id="PTHR31756">
    <property type="entry name" value="PYRUVATE, PHOSPHATE DIKINASE REGULATORY PROTEIN 1, CHLOROPLASTIC"/>
    <property type="match status" value="1"/>
</dbReference>
<dbReference type="GO" id="GO:0005524">
    <property type="term" value="F:ATP binding"/>
    <property type="evidence" value="ECO:0007669"/>
    <property type="project" value="InterPro"/>
</dbReference>
<evidence type="ECO:0000256" key="2">
    <source>
        <dbReference type="ARBA" id="ARBA00022679"/>
    </source>
</evidence>
<dbReference type="GO" id="GO:0016776">
    <property type="term" value="F:phosphotransferase activity, phosphate group as acceptor"/>
    <property type="evidence" value="ECO:0007669"/>
    <property type="project" value="UniProtKB-UniRule"/>
</dbReference>
<proteinExistence type="inferred from homology"/>
<keyword evidence="1 5" id="KW-0723">Serine/threonine-protein kinase</keyword>
<comment type="similarity">
    <text evidence="5">Belongs to the pyruvate, phosphate/water dikinase regulatory protein family. PDRP subfamily.</text>
</comment>
<sequence>MGNRAGAHFYLASGLRLPSKGGVTIGVIYVISDSLGETAEYVARAAASQFDGGGLDIRRVPYVTDLDHLEEVVNEAAQEQGIIAFTLVLPDLKKKLLELAAARGLEAVDLLGPLMDAITRVTGGRPRLEPGLIRRTDEDYFRKMEAIDFAVKYDNGKDIRGLSHADLVLIGVSRTSKTPVCMYLAHKRLRAANLALVPEVPLPGELLNLPPEKIIGLTIDAGLLYQIRQERLKTLGLPGPAGYATRERIEEELAYARRVMDQLGCPVIDVTNKAVEETAGKILQIYYRRERNGK</sequence>
<comment type="catalytic activity">
    <reaction evidence="5">
        <text>N(tele)-phospho-L-histidyl/O-phospho-L-threonyl-[pyruvate, phosphate dikinase] + phosphate + H(+) = N(tele)-phospho-L-histidyl/L-threonyl-[pyruvate, phosphate dikinase] + diphosphate</text>
        <dbReference type="Rhea" id="RHEA:43696"/>
        <dbReference type="Rhea" id="RHEA-COMP:10650"/>
        <dbReference type="Rhea" id="RHEA-COMP:10651"/>
        <dbReference type="ChEBI" id="CHEBI:15378"/>
        <dbReference type="ChEBI" id="CHEBI:30013"/>
        <dbReference type="ChEBI" id="CHEBI:33019"/>
        <dbReference type="ChEBI" id="CHEBI:43474"/>
        <dbReference type="ChEBI" id="CHEBI:61977"/>
        <dbReference type="ChEBI" id="CHEBI:83586"/>
        <dbReference type="EC" id="2.7.4.27"/>
    </reaction>
</comment>
<evidence type="ECO:0000256" key="5">
    <source>
        <dbReference type="HAMAP-Rule" id="MF_00921"/>
    </source>
</evidence>
<protein>
    <recommendedName>
        <fullName evidence="5">Putative pyruvate, phosphate dikinase regulatory protein</fullName>
        <shortName evidence="5">PPDK regulatory protein</shortName>
        <ecNumber evidence="5">2.7.11.32</ecNumber>
        <ecNumber evidence="5">2.7.4.27</ecNumber>
    </recommendedName>
</protein>
<dbReference type="InterPro" id="IPR005177">
    <property type="entry name" value="Kinase-pyrophosphorylase"/>
</dbReference>
<dbReference type="GO" id="GO:0043531">
    <property type="term" value="F:ADP binding"/>
    <property type="evidence" value="ECO:0007669"/>
    <property type="project" value="UniProtKB-UniRule"/>
</dbReference>
<keyword evidence="2 5" id="KW-0808">Transferase</keyword>
<dbReference type="InterPro" id="IPR026565">
    <property type="entry name" value="PPDK_reg"/>
</dbReference>
<keyword evidence="4 5" id="KW-0418">Kinase</keyword>
<dbReference type="NCBIfam" id="NF003742">
    <property type="entry name" value="PRK05339.1"/>
    <property type="match status" value="1"/>
</dbReference>
<evidence type="ECO:0000256" key="1">
    <source>
        <dbReference type="ARBA" id="ARBA00022527"/>
    </source>
</evidence>
<evidence type="ECO:0000256" key="4">
    <source>
        <dbReference type="ARBA" id="ARBA00022777"/>
    </source>
</evidence>
<comment type="function">
    <text evidence="5">Bifunctional serine/threonine kinase and phosphorylase involved in the regulation of the pyruvate, phosphate dikinase (PPDK) by catalyzing its phosphorylation/dephosphorylation.</text>
</comment>
<name>A0A0S6UBI3_NEOTH</name>
<dbReference type="GO" id="GO:0004674">
    <property type="term" value="F:protein serine/threonine kinase activity"/>
    <property type="evidence" value="ECO:0007669"/>
    <property type="project" value="UniProtKB-UniRule"/>
</dbReference>
<dbReference type="Pfam" id="PF03618">
    <property type="entry name" value="Kinase-PPPase"/>
    <property type="match status" value="1"/>
</dbReference>
<comment type="catalytic activity">
    <reaction evidence="5">
        <text>N(tele)-phospho-L-histidyl/L-threonyl-[pyruvate, phosphate dikinase] + ADP = N(tele)-phospho-L-histidyl/O-phospho-L-threonyl-[pyruvate, phosphate dikinase] + AMP + H(+)</text>
        <dbReference type="Rhea" id="RHEA:43692"/>
        <dbReference type="Rhea" id="RHEA-COMP:10650"/>
        <dbReference type="Rhea" id="RHEA-COMP:10651"/>
        <dbReference type="ChEBI" id="CHEBI:15378"/>
        <dbReference type="ChEBI" id="CHEBI:30013"/>
        <dbReference type="ChEBI" id="CHEBI:61977"/>
        <dbReference type="ChEBI" id="CHEBI:83586"/>
        <dbReference type="ChEBI" id="CHEBI:456215"/>
        <dbReference type="ChEBI" id="CHEBI:456216"/>
        <dbReference type="EC" id="2.7.11.32"/>
    </reaction>
</comment>
<evidence type="ECO:0000256" key="3">
    <source>
        <dbReference type="ARBA" id="ARBA00022741"/>
    </source>
</evidence>
<dbReference type="HAMAP" id="MF_00921">
    <property type="entry name" value="PDRP"/>
    <property type="match status" value="1"/>
</dbReference>
<gene>
    <name evidence="6" type="ORF">MTY_1677</name>
</gene>
<dbReference type="AlphaFoldDB" id="A0A0S6UBI3"/>
<feature type="binding site" evidence="5">
    <location>
        <begin position="171"/>
        <end position="178"/>
    </location>
    <ligand>
        <name>ADP</name>
        <dbReference type="ChEBI" id="CHEBI:456216"/>
    </ligand>
</feature>
<dbReference type="RefSeq" id="WP_025774039.1">
    <property type="nucleotide sequence ID" value="NZ_DF238840.1"/>
</dbReference>
<accession>A0A0S6UBI3</accession>
<dbReference type="Proteomes" id="UP000063718">
    <property type="component" value="Unassembled WGS sequence"/>
</dbReference>
<dbReference type="EC" id="2.7.4.27" evidence="5"/>